<dbReference type="Pfam" id="PF18210">
    <property type="entry name" value="Knl1_RWD_C"/>
    <property type="match status" value="1"/>
</dbReference>
<evidence type="ECO:0000259" key="3">
    <source>
        <dbReference type="Pfam" id="PF18210"/>
    </source>
</evidence>
<gene>
    <name evidence="5" type="primary">KNL1</name>
</gene>
<sequence>MDRVCSETNEENENIERTVRRRHSSILKPPRSPLQDLKGGNDAVQDSNVMKNRKSSRRVSFADTIKIFQTESHVKISRKSEIAGMNTLLCAPIQNQMQQKEFSIIEHNHERKPGNDQTIIFSDENQMDLTASHTVMIAKDLLNCTQSEKSTKIDTKSFLANLKLHSEDSKMKNELNVSMDQDTSSEKKINFNDFIKKLKMGKSNSPSKDSDKENCEPSVHANESNNASSIHQMHVSLNVDEDNRNRTRIFREQDDVMNFTQCHTANIQTLVPISYEASLKEVKGDDITIYGSEVMDLTINHTIQILPTADHLSEMEIETQNVRMDVTSCGDKSQGKEKIFKNKLNTLFQDSTLSPEDEIQITRGYIVGAGSHTVTQTSNQDVKNLPMTLESICSSSASQDYNTLFNSSCNDAMELTKCVSSMRKEENVLKHDSIYSKMCPNSDAISLIEKTFYFGEDSMDITKSHTVAIDNHVFKQDETNLQKVAAPISEKEKMLQNCTAVAESRKMNVNCSSVLHIPKKRLQQSLTNSLSIPLTDRKTELFTDEDMDLTKCHTGKLGSQTPLASYDLAPKDTSKCHSSNKRLSDKWDVTEHHIEPSPQPNVASENIVPTTWDKEKHHIFKMSFHLDKDSPQSIGYKQNIAKAQNIISGRDLDKQVALGNNRNVVSWEQSLFSAAKPLFLSERQALVNNHITTTNSHTLIAEPDENSKLPEPLRKSLGRPTTISSDDRMVSCSAEEQTMDLTKSHTVAIGCGPSEAQIFGSSNLEHANSQLTIESTQMAVKVEKCNKTHVEKTETSISNDTEVIDDKLVQKPGFLDEKQSAKTYGRKSVGALKMDKTIVFSESDQNDMDITKNYTIEISKRPLSDEQDSDLVPLPKTSRTILYTRGQDDMEMTRSLTTALECKTASPEEVTTKLVDKTVMFVDNHDLEMTKCHTVLIDYQGKEKTMLPIKPNFELPQMERIGTLKVISDESRVFFPEVGENDPLAVKGSQLTVPGKWSNRPIENAVACIGDENIEMSKSVTRENDKHKPGFLKVPQSDKNQRRKSLKIKNDKTIIFSESNNNNMDITRSCMVEVNHKSAQEDQEDSHLMPMAETSKTGLYACGQDDMEMTRSHTTALECKTASPEEVTTRLMDKTVMFRDNCNDLEVTKSHTVYIDYQAMEEVLPEGPKFGLIKEKNFPISFPKEDNTAQKTSTKQVQAIENKMISHPEQKHPMVPFVSTKILSGDGDEMETTKFHSTYADEEVMEKVVDSACMLGKTKIESCRLNRADRRNVDLTSSHAPVTCGSSDKCCLPDVISYVDNVEENIVSLCDKEEAINHPVSNDIAYANDLAAEYYLKAEQPPISVPYPLLEKTEVTQTDTKGQLDSVITLLTDQEDVIKDLQNVVTNPMIVGSQDLEEITKLSSKRVSFKLPNDQMEDFVDNEELSLKKTFVNVCAAPQPHFSTQLLLLPQEAQNTVSEDETILSKAGYENLNAIGKSSGPTYKNKSTMLNNEKQFTVAYGKELKENMQTVKCGTGTDLHSNSDLTNQVNQIHANLREPLDTVIASYAPSFSTKQNQNNKNGKTEGFSNLQIVHIPPLSEQLLDLANKAPNDLSIVQAIDKHNINIESSNAKDDRNEHKNSHNVSEINSVSLMTVVKDANKTRKRSLGIFLPRLPNKRSHNVTGTDDLEQIPADTTDLNHLKTQHILSKNSGIASVAVYSLDKLNLSPSQYINEENLPVYPEINSSDSINVETEEKTLIEIDQKGLSSSENDMEETQASQKRASVPEDDGAIQSKKQIRKDEVKLSDAVQDQQVFDHHTEGDMDKNANSTLMKSLTRTPPSCSSSLDSIKGDGASLDFSTHRSSQMESQFLRDTICEEGLREKLMNGRITIKEFFILLQVHILIQKPRQSNLPTKFTINTPPTPEDLMLTQYVYRPKIQIYKEDCEALHQKIEELKLSALNQDKLLSDVNKNLWGKMRHYSDEELKAFGIYLNKIKSRFTKITKVFTHQGKVALYSKLVQSAQSEREKLQIKMHEMNIILKEIDNCLTKVEIETKYLEDEEKDNALKEWDSKMRAAEKELKQLKTHEEELQRNILELQVQKQQMLAQIDFVKKQTNKTEELLDQLSLSEWDIIEWSDDQAVFTFLYDTIELTITFGEAIVGLPFLAKDCRKITDLNFQSILDEDKAPPSSLLVHKLIFQYIEEQDSWKKKCTAQHQVSQMLQEISLVVNHCRLLGEEIEFLKRWGPNYNLMNIDINNTELKLLFSSSVAFAKFEITLSLSAHYPFVLLPFSIQIHLGNTGQDEIAAILSNVPLEGNYLKNVVKQIYRDLLQNSHCYQ</sequence>
<evidence type="ECO:0000256" key="2">
    <source>
        <dbReference type="SAM" id="MobiDB-lite"/>
    </source>
</evidence>
<dbReference type="CDD" id="cd21853">
    <property type="entry name" value="KNL1_NTD"/>
    <property type="match status" value="1"/>
</dbReference>
<dbReference type="Pfam" id="PF19221">
    <property type="entry name" value="MELT"/>
    <property type="match status" value="11"/>
</dbReference>
<dbReference type="Proteomes" id="UP000694863">
    <property type="component" value="Unplaced"/>
</dbReference>
<feature type="region of interest" description="Disordered" evidence="2">
    <location>
        <begin position="1021"/>
        <end position="1045"/>
    </location>
</feature>
<dbReference type="GeneID" id="101651815"/>
<feature type="region of interest" description="Disordered" evidence="2">
    <location>
        <begin position="200"/>
        <end position="230"/>
    </location>
</feature>
<name>A0ABM0ZSW3_ECHTE</name>
<feature type="region of interest" description="Disordered" evidence="2">
    <location>
        <begin position="1"/>
        <end position="56"/>
    </location>
</feature>
<dbReference type="PANTHER" id="PTHR16520">
    <property type="entry name" value="KINETOCHORE SCAFFOLD 1"/>
    <property type="match status" value="1"/>
</dbReference>
<evidence type="ECO:0000313" key="5">
    <source>
        <dbReference type="RefSeq" id="XP_012862713.2"/>
    </source>
</evidence>
<keyword evidence="1" id="KW-0175">Coiled coil</keyword>
<accession>A0ABM0ZSW3</accession>
<dbReference type="InterPro" id="IPR043651">
    <property type="entry name" value="KNL1_MELT_rpt"/>
</dbReference>
<dbReference type="CDD" id="cd22817">
    <property type="entry name" value="DRWD-N_Knl1"/>
    <property type="match status" value="1"/>
</dbReference>
<dbReference type="CDD" id="cd22892">
    <property type="entry name" value="DRWD-C_Knl1"/>
    <property type="match status" value="1"/>
</dbReference>
<reference evidence="5" key="1">
    <citation type="submission" date="2025-08" db="UniProtKB">
        <authorList>
            <consortium name="RefSeq"/>
        </authorList>
    </citation>
    <scope>IDENTIFICATION</scope>
</reference>
<feature type="compositionally biased region" description="Polar residues" evidence="2">
    <location>
        <begin position="221"/>
        <end position="230"/>
    </location>
</feature>
<keyword evidence="4" id="KW-1185">Reference proteome</keyword>
<feature type="coiled-coil region" evidence="1">
    <location>
        <begin position="2046"/>
        <end position="2094"/>
    </location>
</feature>
<organism evidence="4 5">
    <name type="scientific">Echinops telfairi</name>
    <name type="common">Lesser hedgehog tenrec</name>
    <dbReference type="NCBI Taxonomy" id="9371"/>
    <lineage>
        <taxon>Eukaryota</taxon>
        <taxon>Metazoa</taxon>
        <taxon>Chordata</taxon>
        <taxon>Craniata</taxon>
        <taxon>Vertebrata</taxon>
        <taxon>Euteleostomi</taxon>
        <taxon>Mammalia</taxon>
        <taxon>Eutheria</taxon>
        <taxon>Afrotheria</taxon>
        <taxon>Tenrecidae</taxon>
        <taxon>Tenrecinae</taxon>
        <taxon>Echinops</taxon>
    </lineage>
</organism>
<protein>
    <submittedName>
        <fullName evidence="5">Kinetochore scaffold 1</fullName>
    </submittedName>
</protein>
<evidence type="ECO:0000313" key="4">
    <source>
        <dbReference type="Proteomes" id="UP000694863"/>
    </source>
</evidence>
<feature type="compositionally biased region" description="Basic and acidic residues" evidence="2">
    <location>
        <begin position="705"/>
        <end position="714"/>
    </location>
</feature>
<feature type="domain" description="Knl1 C-terminal RWD" evidence="3">
    <location>
        <begin position="2062"/>
        <end position="2215"/>
    </location>
</feature>
<dbReference type="InterPro" id="IPR040850">
    <property type="entry name" value="Knl1_RWD_C"/>
</dbReference>
<dbReference type="InterPro" id="IPR037388">
    <property type="entry name" value="Blinkin"/>
</dbReference>
<evidence type="ECO:0000256" key="1">
    <source>
        <dbReference type="SAM" id="Coils"/>
    </source>
</evidence>
<feature type="region of interest" description="Disordered" evidence="2">
    <location>
        <begin position="1744"/>
        <end position="1783"/>
    </location>
</feature>
<proteinExistence type="predicted"/>
<feature type="compositionally biased region" description="Polar residues" evidence="2">
    <location>
        <begin position="1745"/>
        <end position="1762"/>
    </location>
</feature>
<feature type="region of interest" description="Disordered" evidence="2">
    <location>
        <begin position="703"/>
        <end position="728"/>
    </location>
</feature>
<dbReference type="PANTHER" id="PTHR16520:SF3">
    <property type="entry name" value="KINETOCHORE SCAFFOLD 1"/>
    <property type="match status" value="1"/>
</dbReference>
<dbReference type="RefSeq" id="XP_012862713.2">
    <property type="nucleotide sequence ID" value="XM_013007259.2"/>
</dbReference>